<dbReference type="AlphaFoldDB" id="L7JZ33"/>
<keyword evidence="2" id="KW-1185">Reference proteome</keyword>
<gene>
    <name evidence="1" type="ORF">THOM_0756</name>
</gene>
<dbReference type="Proteomes" id="UP000011185">
    <property type="component" value="Unassembled WGS sequence"/>
</dbReference>
<feature type="non-terminal residue" evidence="1">
    <location>
        <position position="1"/>
    </location>
</feature>
<dbReference type="InParanoid" id="L7JZ33"/>
<accession>L7JZ33</accession>
<sequence>VSLSNVNFVDDNATQIFNSYKKVVMFVACKLRLLVLKNLLALNYSKICMNTEYLHM</sequence>
<organism evidence="1 2">
    <name type="scientific">Trachipleistophora hominis</name>
    <name type="common">Microsporidian parasite</name>
    <dbReference type="NCBI Taxonomy" id="72359"/>
    <lineage>
        <taxon>Eukaryota</taxon>
        <taxon>Fungi</taxon>
        <taxon>Fungi incertae sedis</taxon>
        <taxon>Microsporidia</taxon>
        <taxon>Pleistophoridae</taxon>
        <taxon>Trachipleistophora</taxon>
    </lineage>
</organism>
<reference evidence="1 2" key="1">
    <citation type="journal article" date="2012" name="PLoS Pathog.">
        <title>The genome of the obligate intracellular parasite Trachipleistophora hominis: new insights into microsporidian genome dynamics and reductive evolution.</title>
        <authorList>
            <person name="Heinz E."/>
            <person name="Williams T.A."/>
            <person name="Nakjang S."/>
            <person name="Noel C.J."/>
            <person name="Swan D.C."/>
            <person name="Goldberg A.V."/>
            <person name="Harris S.R."/>
            <person name="Weinmaier T."/>
            <person name="Markert S."/>
            <person name="Becher D."/>
            <person name="Bernhardt J."/>
            <person name="Dagan T."/>
            <person name="Hacker C."/>
            <person name="Lucocq J.M."/>
            <person name="Schweder T."/>
            <person name="Rattei T."/>
            <person name="Hall N."/>
            <person name="Hirt R.P."/>
            <person name="Embley T.M."/>
        </authorList>
    </citation>
    <scope>NUCLEOTIDE SEQUENCE [LARGE SCALE GENOMIC DNA]</scope>
</reference>
<evidence type="ECO:0000313" key="2">
    <source>
        <dbReference type="Proteomes" id="UP000011185"/>
    </source>
</evidence>
<dbReference type="EMBL" id="JH993857">
    <property type="protein sequence ID" value="ELQ76306.1"/>
    <property type="molecule type" value="Genomic_DNA"/>
</dbReference>
<proteinExistence type="predicted"/>
<dbReference type="HOGENOM" id="CLU_3020136_0_0_1"/>
<protein>
    <submittedName>
        <fullName evidence="1">Uncharacterized protein</fullName>
    </submittedName>
</protein>
<evidence type="ECO:0000313" key="1">
    <source>
        <dbReference type="EMBL" id="ELQ76306.1"/>
    </source>
</evidence>
<name>L7JZ33_TRAHO</name>
<dbReference type="VEuPathDB" id="MicrosporidiaDB:THOM_0756"/>